<dbReference type="EMBL" id="KV460227">
    <property type="protein sequence ID" value="OBT96591.1"/>
    <property type="molecule type" value="Genomic_DNA"/>
</dbReference>
<protein>
    <recommendedName>
        <fullName evidence="3">Arrestin-like N-terminal domain-containing protein</fullName>
    </recommendedName>
</protein>
<gene>
    <name evidence="1" type="ORF">VE01_05367</name>
</gene>
<sequence>MSHRSENGIHSDIFFDVQPRWSKITTSSGASLPAPTVFTGRPLRGTLVISHDKRQEEVFDVVQLTLQGEVQSIIRLSSGSYCKIKKPLILMSSVKVANEFEQIDAEDPHTVTYQTEFFFDIPDFTTLPSSHGNNTPKRLPPSMRVVKSNFISAATAEIHNSGSIAGTCDVTYKIAACVFAGGRLKSDASREIILMPIEDKPPPLEPEDFGKEYRLVGATSLRPSWGLRKSLMVVVSSMEPRPLTFSNREEGCESTEVLLHLKTEGLSDGSSERAFVESHLTDCEVQINLEAVTYFSAEEQKAVMSMAEALRSPSVVLKKTKYATNRKKLRLERWMKGREIAPGIFEWETTVSVTTILPTSFSRLPSFFTSLVARRYAFDVQITFGHWSGINVFHKPIKLRIPLQIVHFTAGKFLGHSLEDDDLDAPVYVS</sequence>
<dbReference type="Proteomes" id="UP000091956">
    <property type="component" value="Unassembled WGS sequence"/>
</dbReference>
<dbReference type="OrthoDB" id="3431975at2759"/>
<evidence type="ECO:0000313" key="2">
    <source>
        <dbReference type="Proteomes" id="UP000091956"/>
    </source>
</evidence>
<dbReference type="RefSeq" id="XP_018130324.1">
    <property type="nucleotide sequence ID" value="XM_018274831.2"/>
</dbReference>
<keyword evidence="2" id="KW-1185">Reference proteome</keyword>
<proteinExistence type="predicted"/>
<dbReference type="AlphaFoldDB" id="A0A1B8GL74"/>
<organism evidence="1 2">
    <name type="scientific">Pseudogymnoascus verrucosus</name>
    <dbReference type="NCBI Taxonomy" id="342668"/>
    <lineage>
        <taxon>Eukaryota</taxon>
        <taxon>Fungi</taxon>
        <taxon>Dikarya</taxon>
        <taxon>Ascomycota</taxon>
        <taxon>Pezizomycotina</taxon>
        <taxon>Leotiomycetes</taxon>
        <taxon>Thelebolales</taxon>
        <taxon>Thelebolaceae</taxon>
        <taxon>Pseudogymnoascus</taxon>
    </lineage>
</organism>
<evidence type="ECO:0008006" key="3">
    <source>
        <dbReference type="Google" id="ProtNLM"/>
    </source>
</evidence>
<accession>A0A1B8GL74</accession>
<reference evidence="2" key="2">
    <citation type="journal article" date="2018" name="Nat. Commun.">
        <title>Extreme sensitivity to ultraviolet light in the fungal pathogen causing white-nose syndrome of bats.</title>
        <authorList>
            <person name="Palmer J.M."/>
            <person name="Drees K.P."/>
            <person name="Foster J.T."/>
            <person name="Lindner D.L."/>
        </authorList>
    </citation>
    <scope>NUCLEOTIDE SEQUENCE [LARGE SCALE GENOMIC DNA]</scope>
    <source>
        <strain evidence="2">UAMH 10579</strain>
    </source>
</reference>
<reference evidence="1 2" key="1">
    <citation type="submission" date="2016-03" db="EMBL/GenBank/DDBJ databases">
        <title>Comparative genomics of Pseudogymnoascus destructans, the fungus causing white-nose syndrome of bats.</title>
        <authorList>
            <person name="Palmer J.M."/>
            <person name="Drees K.P."/>
            <person name="Foster J.T."/>
            <person name="Lindner D.L."/>
        </authorList>
    </citation>
    <scope>NUCLEOTIDE SEQUENCE [LARGE SCALE GENOMIC DNA]</scope>
    <source>
        <strain evidence="1 2">UAMH 10579</strain>
    </source>
</reference>
<name>A0A1B8GL74_9PEZI</name>
<dbReference type="GeneID" id="28838753"/>
<evidence type="ECO:0000313" key="1">
    <source>
        <dbReference type="EMBL" id="OBT96591.1"/>
    </source>
</evidence>